<evidence type="ECO:0000313" key="1">
    <source>
        <dbReference type="EMBL" id="MBB3054710.1"/>
    </source>
</evidence>
<dbReference type="AlphaFoldDB" id="A0A839SCT1"/>
<dbReference type="EMBL" id="JACHWX010000002">
    <property type="protein sequence ID" value="MBB3054710.1"/>
    <property type="molecule type" value="Genomic_DNA"/>
</dbReference>
<sequence>MRYLQVLTLISHITLNGYKRAAGYTGMVPEKNWQQFAFQQKMEFVYINGFSGLLNRQPFFYL</sequence>
<reference evidence="1" key="1">
    <citation type="submission" date="2020-08" db="EMBL/GenBank/DDBJ databases">
        <title>Genomic Encyclopedia of Type Strains, Phase III (KMG-III): the genomes of soil and plant-associated and newly described type strains.</title>
        <authorList>
            <person name="Whitman W."/>
        </authorList>
    </citation>
    <scope>NUCLEOTIDE SEQUENCE [LARGE SCALE GENOMIC DNA]</scope>
    <source>
        <strain evidence="1">CECT 8628</strain>
    </source>
</reference>
<keyword evidence="2" id="KW-1185">Reference proteome</keyword>
<comment type="caution">
    <text evidence="1">The sequence shown here is derived from an EMBL/GenBank/DDBJ whole genome shotgun (WGS) entry which is preliminary data.</text>
</comment>
<evidence type="ECO:0000313" key="2">
    <source>
        <dbReference type="Proteomes" id="UP000539265"/>
    </source>
</evidence>
<accession>A0A839SCT1</accession>
<name>A0A839SCT1_9SPHI</name>
<gene>
    <name evidence="1" type="ORF">FHS11_001120</name>
</gene>
<proteinExistence type="predicted"/>
<organism evidence="1 2">
    <name type="scientific">Mucilaginibacter gotjawali</name>
    <dbReference type="NCBI Taxonomy" id="1550579"/>
    <lineage>
        <taxon>Bacteria</taxon>
        <taxon>Pseudomonadati</taxon>
        <taxon>Bacteroidota</taxon>
        <taxon>Sphingobacteriia</taxon>
        <taxon>Sphingobacteriales</taxon>
        <taxon>Sphingobacteriaceae</taxon>
        <taxon>Mucilaginibacter</taxon>
    </lineage>
</organism>
<dbReference type="Proteomes" id="UP000539265">
    <property type="component" value="Unassembled WGS sequence"/>
</dbReference>
<dbReference type="RefSeq" id="WP_096356492.1">
    <property type="nucleotide sequence ID" value="NZ_AP017313.1"/>
</dbReference>
<protein>
    <submittedName>
        <fullName evidence="1">Uncharacterized protein</fullName>
    </submittedName>
</protein>